<dbReference type="Pfam" id="PF14343">
    <property type="entry name" value="PrcB_C"/>
    <property type="match status" value="1"/>
</dbReference>
<keyword evidence="4" id="KW-1185">Reference proteome</keyword>
<dbReference type="Proteomes" id="UP001154420">
    <property type="component" value="Unassembled WGS sequence"/>
</dbReference>
<dbReference type="AlphaFoldDB" id="A0A9X5BEX2"/>
<dbReference type="GO" id="GO:0006508">
    <property type="term" value="P:proteolysis"/>
    <property type="evidence" value="ECO:0007669"/>
    <property type="project" value="UniProtKB-KW"/>
</dbReference>
<name>A0A9X5BEX2_9FIRM</name>
<dbReference type="GO" id="GO:0008233">
    <property type="term" value="F:peptidase activity"/>
    <property type="evidence" value="ECO:0007669"/>
    <property type="project" value="UniProtKB-KW"/>
</dbReference>
<evidence type="ECO:0000259" key="2">
    <source>
        <dbReference type="Pfam" id="PF14343"/>
    </source>
</evidence>
<reference evidence="3" key="1">
    <citation type="submission" date="2018-09" db="EMBL/GenBank/DDBJ databases">
        <title>Murine metabolic-syndrome-specific gut microbial biobank.</title>
        <authorList>
            <person name="Liu C."/>
        </authorList>
    </citation>
    <scope>NUCLEOTIDE SEQUENCE</scope>
    <source>
        <strain evidence="3">D42-62</strain>
    </source>
</reference>
<organism evidence="3 4">
    <name type="scientific">Parablautia muri</name>
    <dbReference type="NCBI Taxonomy" id="2320879"/>
    <lineage>
        <taxon>Bacteria</taxon>
        <taxon>Bacillati</taxon>
        <taxon>Bacillota</taxon>
        <taxon>Clostridia</taxon>
        <taxon>Lachnospirales</taxon>
        <taxon>Lachnospiraceae</taxon>
        <taxon>Parablautia</taxon>
    </lineage>
</organism>
<protein>
    <submittedName>
        <fullName evidence="3">Protease complex subunit PrcB family protein</fullName>
    </submittedName>
</protein>
<keyword evidence="1" id="KW-1133">Transmembrane helix</keyword>
<dbReference type="InterPro" id="IPR025748">
    <property type="entry name" value="PrcB_C_dom"/>
</dbReference>
<feature type="transmembrane region" description="Helical" evidence="1">
    <location>
        <begin position="21"/>
        <end position="45"/>
    </location>
</feature>
<feature type="domain" description="PrcB C-terminal" evidence="2">
    <location>
        <begin position="95"/>
        <end position="155"/>
    </location>
</feature>
<evidence type="ECO:0000313" key="4">
    <source>
        <dbReference type="Proteomes" id="UP001154420"/>
    </source>
</evidence>
<keyword evidence="1" id="KW-0812">Transmembrane</keyword>
<proteinExistence type="predicted"/>
<keyword evidence="1" id="KW-0472">Membrane</keyword>
<keyword evidence="3" id="KW-0378">Hydrolase</keyword>
<accession>A0A9X5BEX2</accession>
<evidence type="ECO:0000256" key="1">
    <source>
        <dbReference type="SAM" id="Phobius"/>
    </source>
</evidence>
<sequence>MKEHKKNFKKSHIGNSVKGIFWRYVGLRWSAGILGAALILCFLTGCAKEKEPLEKIKDLEFTVLAEENIPEELKNVIEEKKGSAFKVTYQDNGFLYICIGYGEQVSGGYSITVNDLYLTENAMYVDTTLIGPDPADTAVAKKNMPSYPYIVIKTEFIDKPVVFD</sequence>
<dbReference type="EMBL" id="QZDT01000007">
    <property type="protein sequence ID" value="NBJ92368.1"/>
    <property type="molecule type" value="Genomic_DNA"/>
</dbReference>
<gene>
    <name evidence="3" type="ORF">D5281_07090</name>
</gene>
<comment type="caution">
    <text evidence="3">The sequence shown here is derived from an EMBL/GenBank/DDBJ whole genome shotgun (WGS) entry which is preliminary data.</text>
</comment>
<keyword evidence="3" id="KW-0645">Protease</keyword>
<dbReference type="OrthoDB" id="422698at2"/>
<dbReference type="RefSeq" id="WP_160559461.1">
    <property type="nucleotide sequence ID" value="NZ_QZDT01000007.1"/>
</dbReference>
<evidence type="ECO:0000313" key="3">
    <source>
        <dbReference type="EMBL" id="NBJ92368.1"/>
    </source>
</evidence>